<name>A0A501PPL2_9PROT</name>
<keyword evidence="5" id="KW-1185">Reference proteome</keyword>
<feature type="domain" description="Beta-lactamase-related" evidence="2">
    <location>
        <begin position="68"/>
        <end position="378"/>
    </location>
</feature>
<accession>A0A501PPL2</accession>
<dbReference type="InterPro" id="IPR050491">
    <property type="entry name" value="AmpC-like"/>
</dbReference>
<dbReference type="InterPro" id="IPR001466">
    <property type="entry name" value="Beta-lactam-related"/>
</dbReference>
<keyword evidence="1" id="KW-0812">Transmembrane</keyword>
<protein>
    <submittedName>
        <fullName evidence="4">Beta-lactamase family protein</fullName>
    </submittedName>
</protein>
<evidence type="ECO:0000313" key="4">
    <source>
        <dbReference type="EMBL" id="TPD62037.1"/>
    </source>
</evidence>
<feature type="transmembrane region" description="Helical" evidence="1">
    <location>
        <begin position="634"/>
        <end position="651"/>
    </location>
</feature>
<keyword evidence="1" id="KW-1133">Transmembrane helix</keyword>
<gene>
    <name evidence="4" type="ORF">FIV46_07515</name>
    <name evidence="3" type="ORF">FIV46_10580</name>
</gene>
<dbReference type="InterPro" id="IPR012338">
    <property type="entry name" value="Beta-lactam/transpept-like"/>
</dbReference>
<comment type="caution">
    <text evidence="4">The sequence shown here is derived from an EMBL/GenBank/DDBJ whole genome shotgun (WGS) entry which is preliminary data.</text>
</comment>
<dbReference type="Gene3D" id="3.40.710.10">
    <property type="entry name" value="DD-peptidase/beta-lactamase superfamily"/>
    <property type="match status" value="1"/>
</dbReference>
<keyword evidence="1" id="KW-0472">Membrane</keyword>
<evidence type="ECO:0000313" key="3">
    <source>
        <dbReference type="EMBL" id="TPD59608.1"/>
    </source>
</evidence>
<reference evidence="5" key="1">
    <citation type="submission" date="2019-06" db="EMBL/GenBank/DDBJ databases">
        <title>The complete genome of Emcibacter congregatus ZYLT.</title>
        <authorList>
            <person name="Zhao Z."/>
        </authorList>
    </citation>
    <scope>NUCLEOTIDE SEQUENCE [LARGE SCALE GENOMIC DNA]</scope>
    <source>
        <strain evidence="5">MCCC 1A06723</strain>
    </source>
</reference>
<feature type="transmembrane region" description="Helical" evidence="1">
    <location>
        <begin position="561"/>
        <end position="583"/>
    </location>
</feature>
<organism evidence="4 5">
    <name type="scientific">Emcibacter nanhaiensis</name>
    <dbReference type="NCBI Taxonomy" id="1505037"/>
    <lineage>
        <taxon>Bacteria</taxon>
        <taxon>Pseudomonadati</taxon>
        <taxon>Pseudomonadota</taxon>
        <taxon>Alphaproteobacteria</taxon>
        <taxon>Emcibacterales</taxon>
        <taxon>Emcibacteraceae</taxon>
        <taxon>Emcibacter</taxon>
    </lineage>
</organism>
<feature type="transmembrane region" description="Helical" evidence="1">
    <location>
        <begin position="595"/>
        <end position="614"/>
    </location>
</feature>
<dbReference type="Pfam" id="PF00144">
    <property type="entry name" value="Beta-lactamase"/>
    <property type="match status" value="1"/>
</dbReference>
<feature type="transmembrane region" description="Helical" evidence="1">
    <location>
        <begin position="521"/>
        <end position="540"/>
    </location>
</feature>
<dbReference type="Proteomes" id="UP000319148">
    <property type="component" value="Unassembled WGS sequence"/>
</dbReference>
<dbReference type="EMBL" id="VFIY01000005">
    <property type="protein sequence ID" value="TPD62037.1"/>
    <property type="molecule type" value="Genomic_DNA"/>
</dbReference>
<proteinExistence type="predicted"/>
<evidence type="ECO:0000259" key="2">
    <source>
        <dbReference type="Pfam" id="PF00144"/>
    </source>
</evidence>
<dbReference type="SUPFAM" id="SSF56601">
    <property type="entry name" value="beta-lactamase/transpeptidase-like"/>
    <property type="match status" value="1"/>
</dbReference>
<evidence type="ECO:0000256" key="1">
    <source>
        <dbReference type="SAM" id="Phobius"/>
    </source>
</evidence>
<evidence type="ECO:0000313" key="5">
    <source>
        <dbReference type="Proteomes" id="UP000319148"/>
    </source>
</evidence>
<dbReference type="AlphaFoldDB" id="A0A501PPL2"/>
<dbReference type="OrthoDB" id="5377981at2"/>
<sequence length="660" mass="72591">MVQVAGSDQQKMLGPFKGSFLMKQSKIISILFILITLVFSSGNAWAQNNSFPTEVGAVEAFSDGLVYPLMSKFNVPSGVVAIAQGDKLVFSKGYGFQDYDKAIPVDPETTMFRPGSISKLFTWTSVMQLVEQGRIDLDADVNAYLRTFQIEDSYPGQPVTMRHMMTHSAGFEDSFLGHLIIRDPSRVVPLAESLKKYQPARVNPPGVHTAYSNYATALAGLIVENVSGMKFSDYVQKNIFDVLGMKHATFVEPLPENLKDNMAGTYAFEGGTFVEKPFEIVSNFSPAGASSVSAADMMIFGQTILNGGEYQGRRILKEETVRQMLARNPAYPDKMDGVALGFYELTENGIPIIGHHGATFSFMSQLAIDTENRIVIFASFGSKQGGQVSNEVVSGFYDAFYPEQPDMPHTPTDFAERAGKYAGTYLGWRMNFSGIEKIMALLGGVSVTPTSDNKLLITAGGKSAQFVETGKNTFQELPGMNKMSPGEAKVLFIEKDGEITGLLLGNHLLEFFKASFVYSTAFNYGFLALSGIVFLGVVLRRFYQRKSIKLMEPGEKKALRAAVFASAANLLTVVLCAVVLVVAGDSILAKIPLSLKLWLLLPILSTITGVYLLYWTVKVWKDGLCGTLGARIRFSIVTVCALFMCWFYYFWNILGFNYLS</sequence>
<dbReference type="PANTHER" id="PTHR46825">
    <property type="entry name" value="D-ALANYL-D-ALANINE-CARBOXYPEPTIDASE/ENDOPEPTIDASE AMPH"/>
    <property type="match status" value="1"/>
</dbReference>
<dbReference type="EMBL" id="VFIY01000011">
    <property type="protein sequence ID" value="TPD59608.1"/>
    <property type="molecule type" value="Genomic_DNA"/>
</dbReference>
<dbReference type="PANTHER" id="PTHR46825:SF9">
    <property type="entry name" value="BETA-LACTAMASE-RELATED DOMAIN-CONTAINING PROTEIN"/>
    <property type="match status" value="1"/>
</dbReference>
<reference evidence="4" key="2">
    <citation type="submission" date="2019-06" db="EMBL/GenBank/DDBJ databases">
        <authorList>
            <person name="Zhao Z."/>
        </authorList>
    </citation>
    <scope>NUCLEOTIDE SEQUENCE</scope>
    <source>
        <strain evidence="4">MCCC 1A06723</strain>
    </source>
</reference>